<keyword evidence="1" id="KW-0732">Signal</keyword>
<organism evidence="2">
    <name type="scientific">Solanum chacoense</name>
    <name type="common">Chaco potato</name>
    <dbReference type="NCBI Taxonomy" id="4108"/>
    <lineage>
        <taxon>Eukaryota</taxon>
        <taxon>Viridiplantae</taxon>
        <taxon>Streptophyta</taxon>
        <taxon>Embryophyta</taxon>
        <taxon>Tracheophyta</taxon>
        <taxon>Spermatophyta</taxon>
        <taxon>Magnoliopsida</taxon>
        <taxon>eudicotyledons</taxon>
        <taxon>Gunneridae</taxon>
        <taxon>Pentapetalae</taxon>
        <taxon>asterids</taxon>
        <taxon>lamiids</taxon>
        <taxon>Solanales</taxon>
        <taxon>Solanaceae</taxon>
        <taxon>Solanoideae</taxon>
        <taxon>Solaneae</taxon>
        <taxon>Solanum</taxon>
    </lineage>
</organism>
<proteinExistence type="predicted"/>
<accession>A0A0V0H1J1</accession>
<evidence type="ECO:0000256" key="1">
    <source>
        <dbReference type="SAM" id="SignalP"/>
    </source>
</evidence>
<name>A0A0V0H1J1_SOLCH</name>
<protein>
    <submittedName>
        <fullName evidence="2">Putative ovule protein</fullName>
    </submittedName>
</protein>
<dbReference type="AlphaFoldDB" id="A0A0V0H1J1"/>
<evidence type="ECO:0000313" key="2">
    <source>
        <dbReference type="EMBL" id="JAP13865.1"/>
    </source>
</evidence>
<feature type="chain" id="PRO_5006865638" evidence="1">
    <location>
        <begin position="20"/>
        <end position="73"/>
    </location>
</feature>
<reference evidence="2" key="1">
    <citation type="submission" date="2015-12" db="EMBL/GenBank/DDBJ databases">
        <title>Gene expression during late stages of embryo sac development: a critical building block for successful pollen-pistil interactions.</title>
        <authorList>
            <person name="Liu Y."/>
            <person name="Joly V."/>
            <person name="Sabar M."/>
            <person name="Matton D.P."/>
        </authorList>
    </citation>
    <scope>NUCLEOTIDE SEQUENCE</scope>
</reference>
<dbReference type="EMBL" id="GEDG01027415">
    <property type="protein sequence ID" value="JAP13865.1"/>
    <property type="molecule type" value="Transcribed_RNA"/>
</dbReference>
<sequence length="73" mass="8459">MWLVHFDFILVLILKAAVQINYSTITIGTSDLIFRKEYLYLHETQVTKIIIQCFIDQVEHSDSVDNHASTKSC</sequence>
<feature type="signal peptide" evidence="1">
    <location>
        <begin position="1"/>
        <end position="19"/>
    </location>
</feature>